<evidence type="ECO:0000313" key="2">
    <source>
        <dbReference type="Proteomes" id="UP000647491"/>
    </source>
</evidence>
<gene>
    <name evidence="1" type="ORF">H8708_12070</name>
</gene>
<protein>
    <recommendedName>
        <fullName evidence="3">YolD-like family protein</fullName>
    </recommendedName>
</protein>
<evidence type="ECO:0000313" key="1">
    <source>
        <dbReference type="EMBL" id="MBC8599952.1"/>
    </source>
</evidence>
<dbReference type="EMBL" id="JACRTJ010000027">
    <property type="protein sequence ID" value="MBC8599952.1"/>
    <property type="molecule type" value="Genomic_DNA"/>
</dbReference>
<dbReference type="RefSeq" id="WP_262427995.1">
    <property type="nucleotide sequence ID" value="NZ_JACRTJ010000027.1"/>
</dbReference>
<evidence type="ECO:0008006" key="3">
    <source>
        <dbReference type="Google" id="ProtNLM"/>
    </source>
</evidence>
<comment type="caution">
    <text evidence="1">The sequence shown here is derived from an EMBL/GenBank/DDBJ whole genome shotgun (WGS) entry which is preliminary data.</text>
</comment>
<keyword evidence="2" id="KW-1185">Reference proteome</keyword>
<name>A0ABR7NX83_9FIRM</name>
<dbReference type="Proteomes" id="UP000647491">
    <property type="component" value="Unassembled WGS sequence"/>
</dbReference>
<organism evidence="1 2">
    <name type="scientific">Enterocloster hominis</name>
    <name type="common">ex Liu et al. 2021</name>
    <dbReference type="NCBI Taxonomy" id="2763663"/>
    <lineage>
        <taxon>Bacteria</taxon>
        <taxon>Bacillati</taxon>
        <taxon>Bacillota</taxon>
        <taxon>Clostridia</taxon>
        <taxon>Lachnospirales</taxon>
        <taxon>Lachnospiraceae</taxon>
        <taxon>Enterocloster</taxon>
    </lineage>
</organism>
<accession>A0ABR7NX83</accession>
<reference evidence="1 2" key="1">
    <citation type="submission" date="2020-08" db="EMBL/GenBank/DDBJ databases">
        <title>Genome public.</title>
        <authorList>
            <person name="Liu C."/>
            <person name="Sun Q."/>
        </authorList>
    </citation>
    <scope>NUCLEOTIDE SEQUENCE [LARGE SCALE GENOMIC DNA]</scope>
    <source>
        <strain evidence="1 2">BX10</strain>
    </source>
</reference>
<sequence>MKKYEDIISLPHHVSDHHPQMSIHDRAAQFSPFAALTGYGDAVEETARLTSQKKILDETEREALDRQLSSLAGLLEESRKADGRRGHVPGVRITYFLPDQKKSGGAYMKQCGAVTDLDWLRGEIVMEDGTRIPAEDVVELELSRT</sequence>
<proteinExistence type="predicted"/>